<keyword evidence="2" id="KW-1185">Reference proteome</keyword>
<dbReference type="AlphaFoldDB" id="A0A4Z2ISI6"/>
<accession>A0A4Z2ISI6</accession>
<evidence type="ECO:0000313" key="2">
    <source>
        <dbReference type="Proteomes" id="UP000314294"/>
    </source>
</evidence>
<protein>
    <submittedName>
        <fullName evidence="1">Uncharacterized protein</fullName>
    </submittedName>
</protein>
<evidence type="ECO:0000313" key="1">
    <source>
        <dbReference type="EMBL" id="TNN80143.1"/>
    </source>
</evidence>
<reference evidence="1 2" key="1">
    <citation type="submission" date="2019-03" db="EMBL/GenBank/DDBJ databases">
        <title>First draft genome of Liparis tanakae, snailfish: a comprehensive survey of snailfish specific genes.</title>
        <authorList>
            <person name="Kim W."/>
            <person name="Song I."/>
            <person name="Jeong J.-H."/>
            <person name="Kim D."/>
            <person name="Kim S."/>
            <person name="Ryu S."/>
            <person name="Song J.Y."/>
            <person name="Lee S.K."/>
        </authorList>
    </citation>
    <scope>NUCLEOTIDE SEQUENCE [LARGE SCALE GENOMIC DNA]</scope>
    <source>
        <tissue evidence="1">Muscle</tissue>
    </source>
</reference>
<comment type="caution">
    <text evidence="1">The sequence shown here is derived from an EMBL/GenBank/DDBJ whole genome shotgun (WGS) entry which is preliminary data.</text>
</comment>
<sequence>MDKLTVRLTTWSQNWHRLLVPLTGSITASIHPEDHMVCRVRLVLGPCFLHPAPGLGLASFFVPLASKAWLHWSGLFCDAVCLWRMKLNQVKFSCDNLKAQRLAAPGTHGPFAMADLLTPREFYFTSFLDLKTFSIEVKKKC</sequence>
<proteinExistence type="predicted"/>
<organism evidence="1 2">
    <name type="scientific">Liparis tanakae</name>
    <name type="common">Tanaka's snailfish</name>
    <dbReference type="NCBI Taxonomy" id="230148"/>
    <lineage>
        <taxon>Eukaryota</taxon>
        <taxon>Metazoa</taxon>
        <taxon>Chordata</taxon>
        <taxon>Craniata</taxon>
        <taxon>Vertebrata</taxon>
        <taxon>Euteleostomi</taxon>
        <taxon>Actinopterygii</taxon>
        <taxon>Neopterygii</taxon>
        <taxon>Teleostei</taxon>
        <taxon>Neoteleostei</taxon>
        <taxon>Acanthomorphata</taxon>
        <taxon>Eupercaria</taxon>
        <taxon>Perciformes</taxon>
        <taxon>Cottioidei</taxon>
        <taxon>Cottales</taxon>
        <taxon>Liparidae</taxon>
        <taxon>Liparis</taxon>
    </lineage>
</organism>
<dbReference type="EMBL" id="SRLO01000057">
    <property type="protein sequence ID" value="TNN80143.1"/>
    <property type="molecule type" value="Genomic_DNA"/>
</dbReference>
<dbReference type="Proteomes" id="UP000314294">
    <property type="component" value="Unassembled WGS sequence"/>
</dbReference>
<gene>
    <name evidence="1" type="ORF">EYF80_009655</name>
</gene>
<name>A0A4Z2ISI6_9TELE</name>